<feature type="compositionally biased region" description="Polar residues" evidence="1">
    <location>
        <begin position="66"/>
        <end position="89"/>
    </location>
</feature>
<dbReference type="AlphaFoldDB" id="A0ABD3XFI8"/>
<feature type="transmembrane region" description="Helical" evidence="2">
    <location>
        <begin position="129"/>
        <end position="152"/>
    </location>
</feature>
<keyword evidence="3" id="KW-0732">Signal</keyword>
<evidence type="ECO:0000313" key="5">
    <source>
        <dbReference type="Proteomes" id="UP001634394"/>
    </source>
</evidence>
<evidence type="ECO:0000256" key="3">
    <source>
        <dbReference type="SAM" id="SignalP"/>
    </source>
</evidence>
<keyword evidence="2" id="KW-1133">Transmembrane helix</keyword>
<evidence type="ECO:0000256" key="2">
    <source>
        <dbReference type="SAM" id="Phobius"/>
    </source>
</evidence>
<evidence type="ECO:0000256" key="1">
    <source>
        <dbReference type="SAM" id="MobiDB-lite"/>
    </source>
</evidence>
<dbReference type="EMBL" id="JBJQND010000003">
    <property type="protein sequence ID" value="KAL3883747.1"/>
    <property type="molecule type" value="Genomic_DNA"/>
</dbReference>
<feature type="region of interest" description="Disordered" evidence="1">
    <location>
        <begin position="490"/>
        <end position="521"/>
    </location>
</feature>
<keyword evidence="5" id="KW-1185">Reference proteome</keyword>
<feature type="chain" id="PRO_5044884509" evidence="3">
    <location>
        <begin position="23"/>
        <end position="521"/>
    </location>
</feature>
<proteinExistence type="predicted"/>
<feature type="region of interest" description="Disordered" evidence="1">
    <location>
        <begin position="392"/>
        <end position="418"/>
    </location>
</feature>
<keyword evidence="2" id="KW-0812">Transmembrane</keyword>
<feature type="signal peptide" evidence="3">
    <location>
        <begin position="1"/>
        <end position="22"/>
    </location>
</feature>
<protein>
    <submittedName>
        <fullName evidence="4">Uncharacterized protein</fullName>
    </submittedName>
</protein>
<accession>A0ABD3XFI8</accession>
<feature type="region of interest" description="Disordered" evidence="1">
    <location>
        <begin position="38"/>
        <end position="89"/>
    </location>
</feature>
<keyword evidence="2" id="KW-0472">Membrane</keyword>
<organism evidence="4 5">
    <name type="scientific">Sinanodonta woodiana</name>
    <name type="common">Chinese pond mussel</name>
    <name type="synonym">Anodonta woodiana</name>
    <dbReference type="NCBI Taxonomy" id="1069815"/>
    <lineage>
        <taxon>Eukaryota</taxon>
        <taxon>Metazoa</taxon>
        <taxon>Spiralia</taxon>
        <taxon>Lophotrochozoa</taxon>
        <taxon>Mollusca</taxon>
        <taxon>Bivalvia</taxon>
        <taxon>Autobranchia</taxon>
        <taxon>Heteroconchia</taxon>
        <taxon>Palaeoheterodonta</taxon>
        <taxon>Unionida</taxon>
        <taxon>Unionoidea</taxon>
        <taxon>Unionidae</taxon>
        <taxon>Unioninae</taxon>
        <taxon>Sinanodonta</taxon>
    </lineage>
</organism>
<comment type="caution">
    <text evidence="4">The sequence shown here is derived from an EMBL/GenBank/DDBJ whole genome shotgun (WGS) entry which is preliminary data.</text>
</comment>
<gene>
    <name evidence="4" type="ORF">ACJMK2_029981</name>
</gene>
<reference evidence="4 5" key="1">
    <citation type="submission" date="2024-11" db="EMBL/GenBank/DDBJ databases">
        <title>Chromosome-level genome assembly of the freshwater bivalve Anodonta woodiana.</title>
        <authorList>
            <person name="Chen X."/>
        </authorList>
    </citation>
    <scope>NUCLEOTIDE SEQUENCE [LARGE SCALE GENOMIC DNA]</scope>
    <source>
        <strain evidence="4">MN2024</strain>
        <tissue evidence="4">Gills</tissue>
    </source>
</reference>
<evidence type="ECO:0000313" key="4">
    <source>
        <dbReference type="EMBL" id="KAL3883747.1"/>
    </source>
</evidence>
<name>A0ABD3XFI8_SINWO</name>
<sequence>MNKNRRIEILFILVCYLMVSKGNTVARTADTTSSSTPYYATLNGTHESTTKDTTTTNDETNTTGTNWNVINTSETHPNETNTSDPYPNVTNTSDPYPNVTNTSDPYPNVTNTSDTYPNGTNYTGTVPKWIPTTVISIICGLLFIITITTIVCHSRKIADSYVKSDGGAYVDVIKNDIHQTQENLNKSQNKHCSKAMPPEKEENTNLDIISGRGDYDEVLLDGTPAGKSLTEKDVLKKDVAFSDIEAKEISSQKESSKQRESLVYTQPKKNNLYSHVTSNLKLKNKAESFATSENQHVQGNQENCNNYDHVDLNAKMSVNEENDYLDMNYDHIHLDRKPTMGPERDFTSQPLSVKNILLEDHYDNASNSVRDEINTVGASELYSKVSVKWKHDQEADNHVSDGALEKEDSDCKESEQDKVVGETDTNIYYNTDKLNSFSKSTDKETDVNHESKPVISQSLVGPNVSVTNDASAIKGEENLKEGSKFRIKEKNCEEAKPSEYQQSIKSQKNIRSDYEEVETAL</sequence>
<feature type="compositionally biased region" description="Low complexity" evidence="1">
    <location>
        <begin position="44"/>
        <end position="65"/>
    </location>
</feature>
<feature type="compositionally biased region" description="Polar residues" evidence="1">
    <location>
        <begin position="499"/>
        <end position="509"/>
    </location>
</feature>
<dbReference type="Proteomes" id="UP001634394">
    <property type="component" value="Unassembled WGS sequence"/>
</dbReference>